<dbReference type="AlphaFoldDB" id="A0AAV3XEF4"/>
<evidence type="ECO:0000313" key="5">
    <source>
        <dbReference type="Proteomes" id="UP001050975"/>
    </source>
</evidence>
<dbReference type="PANTHER" id="PTHR43080">
    <property type="entry name" value="CBS DOMAIN-CONTAINING PROTEIN CBSX3, MITOCHONDRIAL"/>
    <property type="match status" value="1"/>
</dbReference>
<protein>
    <submittedName>
        <fullName evidence="4">Histidine kinase like sensor protein</fullName>
    </submittedName>
</protein>
<keyword evidence="1 2" id="KW-0129">CBS domain</keyword>
<organism evidence="4 5">
    <name type="scientific">Microseira wollei NIES-4236</name>
    <dbReference type="NCBI Taxonomy" id="2530354"/>
    <lineage>
        <taxon>Bacteria</taxon>
        <taxon>Bacillati</taxon>
        <taxon>Cyanobacteriota</taxon>
        <taxon>Cyanophyceae</taxon>
        <taxon>Oscillatoriophycideae</taxon>
        <taxon>Aerosakkonematales</taxon>
        <taxon>Aerosakkonemataceae</taxon>
        <taxon>Microseira</taxon>
    </lineage>
</organism>
<accession>A0AAV3XEF4</accession>
<evidence type="ECO:0000256" key="1">
    <source>
        <dbReference type="ARBA" id="ARBA00023122"/>
    </source>
</evidence>
<keyword evidence="4" id="KW-0418">Kinase</keyword>
<sequence length="385" mass="42947">MQFDNPLIFAPAVEAAIDRQLRIVTPDTPLVNAIALMNQTRLLGVAQPRGEASDTLTSGAKLSSYVLVMQNTELLGIFTERDIVRLTAAGVNFEGVQIGSVMTQAPIVLRQADFQDISAALFLFRRYRIRHLPIVNDKGEPIGVVSPESIRRVLRPANFLKRRRVSELMSTEAIHAPVTASVLSLAQLMASHHISCVVITQEDEAGNILPVGLVTERDIVQLQSLQIDFALTQAQTVMSTPLFLLSPEDSLYKAYQEMQQRNVRRLVVSWNWGQGLGIITETDLLRVFDPVEMYGTIEILQRTIEQLKREQSELSQALVTGDITHCNQCTNANHELNDLLSTIQVCIESLAQQPDLSPDLRQTKLNSALVDIERIRHLVEALRQS</sequence>
<evidence type="ECO:0000313" key="4">
    <source>
        <dbReference type="EMBL" id="GET37782.1"/>
    </source>
</evidence>
<feature type="domain" description="CBS" evidence="3">
    <location>
        <begin position="169"/>
        <end position="229"/>
    </location>
</feature>
<evidence type="ECO:0000256" key="2">
    <source>
        <dbReference type="PROSITE-ProRule" id="PRU00703"/>
    </source>
</evidence>
<dbReference type="Pfam" id="PF00571">
    <property type="entry name" value="CBS"/>
    <property type="match status" value="4"/>
</dbReference>
<dbReference type="CDD" id="cd17774">
    <property type="entry name" value="CBS_two-component_sensor_histidine_kinase_repeat2"/>
    <property type="match status" value="1"/>
</dbReference>
<dbReference type="Gene3D" id="3.10.580.10">
    <property type="entry name" value="CBS-domain"/>
    <property type="match status" value="2"/>
</dbReference>
<dbReference type="SMART" id="SM00116">
    <property type="entry name" value="CBS"/>
    <property type="match status" value="4"/>
</dbReference>
<dbReference type="SUPFAM" id="SSF54631">
    <property type="entry name" value="CBS-domain pair"/>
    <property type="match status" value="2"/>
</dbReference>
<keyword evidence="5" id="KW-1185">Reference proteome</keyword>
<dbReference type="GO" id="GO:0016301">
    <property type="term" value="F:kinase activity"/>
    <property type="evidence" value="ECO:0007669"/>
    <property type="project" value="UniProtKB-KW"/>
</dbReference>
<feature type="domain" description="CBS" evidence="3">
    <location>
        <begin position="238"/>
        <end position="299"/>
    </location>
</feature>
<dbReference type="CDD" id="cd04620">
    <property type="entry name" value="CBS_two-component_sensor_histidine_kinase_repeat1"/>
    <property type="match status" value="1"/>
</dbReference>
<dbReference type="PANTHER" id="PTHR43080:SF2">
    <property type="entry name" value="CBS DOMAIN-CONTAINING PROTEIN"/>
    <property type="match status" value="1"/>
</dbReference>
<reference evidence="4" key="1">
    <citation type="submission" date="2019-10" db="EMBL/GenBank/DDBJ databases">
        <title>Draft genome sequece of Microseira wollei NIES-4236.</title>
        <authorList>
            <person name="Yamaguchi H."/>
            <person name="Suzuki S."/>
            <person name="Kawachi M."/>
        </authorList>
    </citation>
    <scope>NUCLEOTIDE SEQUENCE</scope>
    <source>
        <strain evidence="4">NIES-4236</strain>
    </source>
</reference>
<evidence type="ECO:0000259" key="3">
    <source>
        <dbReference type="PROSITE" id="PS51371"/>
    </source>
</evidence>
<comment type="caution">
    <text evidence="4">The sequence shown here is derived from an EMBL/GenBank/DDBJ whole genome shotgun (WGS) entry which is preliminary data.</text>
</comment>
<keyword evidence="4" id="KW-0808">Transferase</keyword>
<dbReference type="Proteomes" id="UP001050975">
    <property type="component" value="Unassembled WGS sequence"/>
</dbReference>
<dbReference type="PROSITE" id="PS51371">
    <property type="entry name" value="CBS"/>
    <property type="match status" value="3"/>
</dbReference>
<dbReference type="InterPro" id="IPR046342">
    <property type="entry name" value="CBS_dom_sf"/>
</dbReference>
<dbReference type="RefSeq" id="WP_226579850.1">
    <property type="nucleotide sequence ID" value="NZ_BLAY01000034.1"/>
</dbReference>
<feature type="domain" description="CBS" evidence="3">
    <location>
        <begin position="102"/>
        <end position="162"/>
    </location>
</feature>
<dbReference type="InterPro" id="IPR000644">
    <property type="entry name" value="CBS_dom"/>
</dbReference>
<dbReference type="InterPro" id="IPR051257">
    <property type="entry name" value="Diverse_CBS-Domain"/>
</dbReference>
<proteinExistence type="predicted"/>
<gene>
    <name evidence="4" type="ORF">MiSe_25360</name>
</gene>
<dbReference type="EMBL" id="BLAY01000034">
    <property type="protein sequence ID" value="GET37782.1"/>
    <property type="molecule type" value="Genomic_DNA"/>
</dbReference>
<name>A0AAV3XEF4_9CYAN</name>